<organism evidence="2 3">
    <name type="scientific">Pseudoteredinibacter isoporae</name>
    <dbReference type="NCBI Taxonomy" id="570281"/>
    <lineage>
        <taxon>Bacteria</taxon>
        <taxon>Pseudomonadati</taxon>
        <taxon>Pseudomonadota</taxon>
        <taxon>Gammaproteobacteria</taxon>
        <taxon>Cellvibrionales</taxon>
        <taxon>Cellvibrionaceae</taxon>
        <taxon>Pseudoteredinibacter</taxon>
    </lineage>
</organism>
<evidence type="ECO:0000313" key="3">
    <source>
        <dbReference type="Proteomes" id="UP000528457"/>
    </source>
</evidence>
<gene>
    <name evidence="2" type="ORF">HNR48_000931</name>
</gene>
<evidence type="ECO:0000313" key="2">
    <source>
        <dbReference type="EMBL" id="MBB6520653.1"/>
    </source>
</evidence>
<dbReference type="InterPro" id="IPR051044">
    <property type="entry name" value="MAG_DAG_Lipase"/>
</dbReference>
<dbReference type="SUPFAM" id="SSF53474">
    <property type="entry name" value="alpha/beta-Hydrolases"/>
    <property type="match status" value="1"/>
</dbReference>
<comment type="caution">
    <text evidence="2">The sequence shown here is derived from an EMBL/GenBank/DDBJ whole genome shotgun (WGS) entry which is preliminary data.</text>
</comment>
<dbReference type="Pfam" id="PF12146">
    <property type="entry name" value="Hydrolase_4"/>
    <property type="match status" value="1"/>
</dbReference>
<dbReference type="PROSITE" id="PS51257">
    <property type="entry name" value="PROKAR_LIPOPROTEIN"/>
    <property type="match status" value="1"/>
</dbReference>
<dbReference type="InParanoid" id="A0A7X0MUU2"/>
<dbReference type="InterPro" id="IPR022742">
    <property type="entry name" value="Hydrolase_4"/>
</dbReference>
<sequence>MKKLSIGLAILLLGACVVVGLILPNHMLAAKNQTPKQTPGDLGIAYEDIYFEPEDEAVKLHGWWMPAENPKAILLMVHGANGSKEGRFPNSLEMYKALLAKDMSLLAIDLRNHGTSARSEQGELGMGIAERPDLIAALDQIELKNTQQLPIFSFGLSMGGAAVIHLAEADSRSQGLILFDPMLNTKDALELGAQASTGVPEWLAELVVWSTLQQRDFEPSAFDVARQQTLPTLLLQDVGDPVTRLEHAEALKNLRTDIEYRAFDDPASDHWIYEKHGAWGTHVAAFYFEPEAFIENIVSFVEKHSAVSAGQ</sequence>
<dbReference type="RefSeq" id="WP_166850613.1">
    <property type="nucleotide sequence ID" value="NZ_JAAONY010000001.1"/>
</dbReference>
<dbReference type="EMBL" id="JACHHT010000001">
    <property type="protein sequence ID" value="MBB6520653.1"/>
    <property type="molecule type" value="Genomic_DNA"/>
</dbReference>
<dbReference type="Gene3D" id="3.40.50.1820">
    <property type="entry name" value="alpha/beta hydrolase"/>
    <property type="match status" value="1"/>
</dbReference>
<dbReference type="PANTHER" id="PTHR11614">
    <property type="entry name" value="PHOSPHOLIPASE-RELATED"/>
    <property type="match status" value="1"/>
</dbReference>
<dbReference type="AlphaFoldDB" id="A0A7X0MUU2"/>
<dbReference type="Proteomes" id="UP000528457">
    <property type="component" value="Unassembled WGS sequence"/>
</dbReference>
<evidence type="ECO:0000259" key="1">
    <source>
        <dbReference type="Pfam" id="PF12146"/>
    </source>
</evidence>
<protein>
    <submittedName>
        <fullName evidence="2">Pimeloyl-ACP methyl ester carboxylesterase</fullName>
    </submittedName>
</protein>
<proteinExistence type="predicted"/>
<reference evidence="2 3" key="1">
    <citation type="submission" date="2020-08" db="EMBL/GenBank/DDBJ databases">
        <title>Genomic Encyclopedia of Type Strains, Phase IV (KMG-IV): sequencing the most valuable type-strain genomes for metagenomic binning, comparative biology and taxonomic classification.</title>
        <authorList>
            <person name="Goeker M."/>
        </authorList>
    </citation>
    <scope>NUCLEOTIDE SEQUENCE [LARGE SCALE GENOMIC DNA]</scope>
    <source>
        <strain evidence="2 3">DSM 22368</strain>
    </source>
</reference>
<accession>A0A7X0MUU2</accession>
<name>A0A7X0MUU2_9GAMM</name>
<keyword evidence="3" id="KW-1185">Reference proteome</keyword>
<feature type="domain" description="Serine aminopeptidase S33" evidence="1">
    <location>
        <begin position="69"/>
        <end position="215"/>
    </location>
</feature>
<dbReference type="InterPro" id="IPR029058">
    <property type="entry name" value="AB_hydrolase_fold"/>
</dbReference>